<dbReference type="PANTHER" id="PTHR33387:SF3">
    <property type="entry name" value="DUF985 DOMAIN-CONTAINING PROTEIN"/>
    <property type="match status" value="1"/>
</dbReference>
<dbReference type="Pfam" id="PF06172">
    <property type="entry name" value="Cupin_5"/>
    <property type="match status" value="1"/>
</dbReference>
<dbReference type="SUPFAM" id="SSF51182">
    <property type="entry name" value="RmlC-like cupins"/>
    <property type="match status" value="1"/>
</dbReference>
<feature type="domain" description="DUF985" evidence="1">
    <location>
        <begin position="8"/>
        <end position="137"/>
    </location>
</feature>
<dbReference type="InterPro" id="IPR009327">
    <property type="entry name" value="Cupin_DUF985"/>
</dbReference>
<dbReference type="PANTHER" id="PTHR33387">
    <property type="entry name" value="RMLC-LIKE JELLY ROLL FOLD PROTEIN"/>
    <property type="match status" value="1"/>
</dbReference>
<name>A0AAU7DGJ2_9BACT</name>
<dbReference type="InterPro" id="IPR011051">
    <property type="entry name" value="RmlC_Cupin_sf"/>
</dbReference>
<evidence type="ECO:0000313" key="2">
    <source>
        <dbReference type="EMBL" id="XBH16461.1"/>
    </source>
</evidence>
<dbReference type="CDD" id="cd06121">
    <property type="entry name" value="cupin_YML079wp"/>
    <property type="match status" value="1"/>
</dbReference>
<dbReference type="Gene3D" id="2.60.120.10">
    <property type="entry name" value="Jelly Rolls"/>
    <property type="match status" value="1"/>
</dbReference>
<dbReference type="RefSeq" id="WP_348261690.1">
    <property type="nucleotide sequence ID" value="NZ_CP121196.1"/>
</dbReference>
<gene>
    <name evidence="2" type="ORF">P8935_18040</name>
</gene>
<sequence>MTADEIKNLLNLNPHPVEGGHFRRTYTAAANVELGRGSRPQGTAIYYLLEPGTFSEMHMLESDEIFHFYLGDPVEMLQLNPDGRSSVHTLGSDLGAGENVQVLVPAGVWQGMRLIGTGQMALLGCTVVPGFNYADYHNAPFAELAAKWPEQAERIKALTRS</sequence>
<dbReference type="EMBL" id="CP121196">
    <property type="protein sequence ID" value="XBH16461.1"/>
    <property type="molecule type" value="Genomic_DNA"/>
</dbReference>
<dbReference type="InterPro" id="IPR014710">
    <property type="entry name" value="RmlC-like_jellyroll"/>
</dbReference>
<accession>A0AAU7DGJ2</accession>
<dbReference type="AlphaFoldDB" id="A0AAU7DGJ2"/>
<evidence type="ECO:0000259" key="1">
    <source>
        <dbReference type="Pfam" id="PF06172"/>
    </source>
</evidence>
<dbReference type="InterPro" id="IPR039935">
    <property type="entry name" value="YML079W-like"/>
</dbReference>
<organism evidence="2">
    <name type="scientific">Telmatobacter sp. DSM 110680</name>
    <dbReference type="NCBI Taxonomy" id="3036704"/>
    <lineage>
        <taxon>Bacteria</taxon>
        <taxon>Pseudomonadati</taxon>
        <taxon>Acidobacteriota</taxon>
        <taxon>Terriglobia</taxon>
        <taxon>Terriglobales</taxon>
        <taxon>Acidobacteriaceae</taxon>
        <taxon>Telmatobacter</taxon>
    </lineage>
</organism>
<proteinExistence type="predicted"/>
<reference evidence="2" key="1">
    <citation type="submission" date="2023-03" db="EMBL/GenBank/DDBJ databases">
        <title>Edaphobacter sp.</title>
        <authorList>
            <person name="Huber K.J."/>
            <person name="Papendorf J."/>
            <person name="Pilke C."/>
            <person name="Bunk B."/>
            <person name="Sproeer C."/>
            <person name="Pester M."/>
        </authorList>
    </citation>
    <scope>NUCLEOTIDE SEQUENCE</scope>
    <source>
        <strain evidence="2">DSM 110680</strain>
    </source>
</reference>
<protein>
    <submittedName>
        <fullName evidence="2">Cupin domain-containing protein</fullName>
    </submittedName>
</protein>